<accession>A0A409YIY2</accession>
<comment type="caution">
    <text evidence="2">The sequence shown here is derived from an EMBL/GenBank/DDBJ whole genome shotgun (WGS) entry which is preliminary data.</text>
</comment>
<feature type="compositionally biased region" description="Polar residues" evidence="1">
    <location>
        <begin position="548"/>
        <end position="561"/>
    </location>
</feature>
<proteinExistence type="predicted"/>
<dbReference type="Proteomes" id="UP000284842">
    <property type="component" value="Unassembled WGS sequence"/>
</dbReference>
<feature type="region of interest" description="Disordered" evidence="1">
    <location>
        <begin position="453"/>
        <end position="491"/>
    </location>
</feature>
<reference evidence="2 3" key="1">
    <citation type="journal article" date="2018" name="Evol. Lett.">
        <title>Horizontal gene cluster transfer increased hallucinogenic mushroom diversity.</title>
        <authorList>
            <person name="Reynolds H.T."/>
            <person name="Vijayakumar V."/>
            <person name="Gluck-Thaler E."/>
            <person name="Korotkin H.B."/>
            <person name="Matheny P.B."/>
            <person name="Slot J.C."/>
        </authorList>
    </citation>
    <scope>NUCLEOTIDE SEQUENCE [LARGE SCALE GENOMIC DNA]</scope>
    <source>
        <strain evidence="2 3">2629</strain>
    </source>
</reference>
<gene>
    <name evidence="2" type="ORF">CVT24_012158</name>
</gene>
<feature type="region of interest" description="Disordered" evidence="1">
    <location>
        <begin position="245"/>
        <end position="302"/>
    </location>
</feature>
<feature type="region of interest" description="Disordered" evidence="1">
    <location>
        <begin position="534"/>
        <end position="561"/>
    </location>
</feature>
<name>A0A409YIY2_9AGAR</name>
<sequence length="682" mass="74414">MASQSNANVEKSHACAKCKTTLAIQGPAAGGKYPGKYYVHCASCHWHHTFFNNPPIVSPPNLESATANLSAPSASTFQPAASNDNRCGATTSRNVACRRPPNRGCVHALCRSCCMAKGGCRIHVHLHQSSTSVASTSTSSAPSLAPAPTLLATYHNAPSNPFTAFTPAQSVPPNTANSIHQSPLVEEDFLQSLIDEDPSIQLQKRVDAAQRAAYEQAMKEKEDEQREDDEFYRTLNALRDFSNVSPWSSSSVRGKPITKVDKGPKPKITSHLSPSWFRSFEDRSSQPPARRNTGQRQTGVSRDEDLEMRSFRLVCWIKEQDTPSVSIVDSCPSWPLWRLVDCEASQSILVGNRIQVYDPSAKIWLDCTPQTYHSVIANGYLLLRRRNLNEESLFQFSTFSDLATEKLVEYAASRTPRAQPSAPATPKVSRNFLAVSRQSFRASGKRKTWDSCEFDSDSEVEASSPVPIPNRYKRSRHNSSHPLSPGNSSVNPISVFDSPGVHSFSVPPLASSSTSALSLSQNLVDLCPPIVHSDGPAFSSPPPPMATSLESGPASSQNSVPFTTTLATTTSGLGDLGNSSQTSQTAQTLLSASWPGNMYAVDMMNAFKLMDELLLSKQGSFSTRFEAVFGQLAPSKSTYHDQYKYWRDGPDDLKAKVVAAGKTVQGSWTLYVKQVRARSKIV</sequence>
<feature type="compositionally biased region" description="Polar residues" evidence="1">
    <location>
        <begin position="480"/>
        <end position="491"/>
    </location>
</feature>
<evidence type="ECO:0000313" key="2">
    <source>
        <dbReference type="EMBL" id="PPR02946.1"/>
    </source>
</evidence>
<evidence type="ECO:0000313" key="3">
    <source>
        <dbReference type="Proteomes" id="UP000284842"/>
    </source>
</evidence>
<organism evidence="2 3">
    <name type="scientific">Panaeolus cyanescens</name>
    <dbReference type="NCBI Taxonomy" id="181874"/>
    <lineage>
        <taxon>Eukaryota</taxon>
        <taxon>Fungi</taxon>
        <taxon>Dikarya</taxon>
        <taxon>Basidiomycota</taxon>
        <taxon>Agaricomycotina</taxon>
        <taxon>Agaricomycetes</taxon>
        <taxon>Agaricomycetidae</taxon>
        <taxon>Agaricales</taxon>
        <taxon>Agaricineae</taxon>
        <taxon>Galeropsidaceae</taxon>
        <taxon>Panaeolus</taxon>
    </lineage>
</organism>
<keyword evidence="3" id="KW-1185">Reference proteome</keyword>
<dbReference type="EMBL" id="NHTK01001124">
    <property type="protein sequence ID" value="PPR02946.1"/>
    <property type="molecule type" value="Genomic_DNA"/>
</dbReference>
<dbReference type="InParanoid" id="A0A409YIY2"/>
<dbReference type="OrthoDB" id="3012112at2759"/>
<evidence type="ECO:0000256" key="1">
    <source>
        <dbReference type="SAM" id="MobiDB-lite"/>
    </source>
</evidence>
<protein>
    <submittedName>
        <fullName evidence="2">Uncharacterized protein</fullName>
    </submittedName>
</protein>
<dbReference type="AlphaFoldDB" id="A0A409YIY2"/>